<dbReference type="Gene3D" id="1.10.1450.10">
    <property type="entry name" value="Tetraspanin"/>
    <property type="match status" value="1"/>
</dbReference>
<accession>A0A814J5I8</accession>
<dbReference type="Proteomes" id="UP000663854">
    <property type="component" value="Unassembled WGS sequence"/>
</dbReference>
<name>A0A814J5I8_9BILA</name>
<dbReference type="Pfam" id="PF00335">
    <property type="entry name" value="Tetraspanin"/>
    <property type="match status" value="1"/>
</dbReference>
<keyword evidence="2 5" id="KW-0812">Transmembrane</keyword>
<evidence type="ECO:0000256" key="5">
    <source>
        <dbReference type="SAM" id="Phobius"/>
    </source>
</evidence>
<dbReference type="PANTHER" id="PTHR19282">
    <property type="entry name" value="TETRASPANIN"/>
    <property type="match status" value="1"/>
</dbReference>
<keyword evidence="3 5" id="KW-1133">Transmembrane helix</keyword>
<comment type="caution">
    <text evidence="6">The sequence shown here is derived from an EMBL/GenBank/DDBJ whole genome shotgun (WGS) entry which is preliminary data.</text>
</comment>
<sequence>MTSQSKVRDFVITGISTKFPHPNPYATLTNEQNRFSQQSSGCFFDPHCPECIRELWGPLLSPFAYLIKQNAEYFNKIIMQIGQYKLNMKSNSSSKLSLEPPKLQYDDHKFLTTIGMCAFRTSKVGWLLTWTLGFLLLILAIAILVLKDSSIPPVIVILRMNEAVEWGMKITLQLCFIIISLIGIFKMLASLLGLVGTAHRTQSIMLGTLIFLSILVLFEIGAAIYCAIQWSELISDMGKALTNSFQRHYGGIDSDRITDAWDRIFQTYECCGWLSNDFTNTPWSPPALNTIPHSCCRPGASHPGCESLSATSAENYADRGCSDAIRQTINSNAYVPIIFSAIGFLIFIEIASVILTYLYSSTLKTASRRRRHHNERLLQSFQERLASYTEETINEKPPDLNQILPQQGQTEIDDLHQLYNQYSAFHQTPPNIDPSLMSITPTVVQVKRPNVYSYFYYE</sequence>
<reference evidence="6" key="1">
    <citation type="submission" date="2021-02" db="EMBL/GenBank/DDBJ databases">
        <authorList>
            <person name="Nowell W R."/>
        </authorList>
    </citation>
    <scope>NUCLEOTIDE SEQUENCE</scope>
</reference>
<evidence type="ECO:0000313" key="8">
    <source>
        <dbReference type="Proteomes" id="UP000663854"/>
    </source>
</evidence>
<evidence type="ECO:0008006" key="10">
    <source>
        <dbReference type="Google" id="ProtNLM"/>
    </source>
</evidence>
<keyword evidence="4 5" id="KW-0472">Membrane</keyword>
<protein>
    <recommendedName>
        <fullName evidence="10">Tetraspanin</fullName>
    </recommendedName>
</protein>
<evidence type="ECO:0000256" key="1">
    <source>
        <dbReference type="ARBA" id="ARBA00004141"/>
    </source>
</evidence>
<organism evidence="6 8">
    <name type="scientific">Rotaria sordida</name>
    <dbReference type="NCBI Taxonomy" id="392033"/>
    <lineage>
        <taxon>Eukaryota</taxon>
        <taxon>Metazoa</taxon>
        <taxon>Spiralia</taxon>
        <taxon>Gnathifera</taxon>
        <taxon>Rotifera</taxon>
        <taxon>Eurotatoria</taxon>
        <taxon>Bdelloidea</taxon>
        <taxon>Philodinida</taxon>
        <taxon>Philodinidae</taxon>
        <taxon>Rotaria</taxon>
    </lineage>
</organism>
<dbReference type="EMBL" id="CAJNOL010004396">
    <property type="protein sequence ID" value="CAF1587231.1"/>
    <property type="molecule type" value="Genomic_DNA"/>
</dbReference>
<dbReference type="EMBL" id="CAJNOH010000413">
    <property type="protein sequence ID" value="CAF1032903.1"/>
    <property type="molecule type" value="Genomic_DNA"/>
</dbReference>
<dbReference type="PANTHER" id="PTHR19282:SF556">
    <property type="entry name" value="TETRASPANIN"/>
    <property type="match status" value="1"/>
</dbReference>
<evidence type="ECO:0000256" key="4">
    <source>
        <dbReference type="ARBA" id="ARBA00023136"/>
    </source>
</evidence>
<dbReference type="GO" id="GO:0016020">
    <property type="term" value="C:membrane"/>
    <property type="evidence" value="ECO:0007669"/>
    <property type="project" value="UniProtKB-SubCell"/>
</dbReference>
<evidence type="ECO:0000313" key="9">
    <source>
        <dbReference type="Proteomes" id="UP000663870"/>
    </source>
</evidence>
<dbReference type="SUPFAM" id="SSF48652">
    <property type="entry name" value="Tetraspanin"/>
    <property type="match status" value="1"/>
</dbReference>
<feature type="transmembrane region" description="Helical" evidence="5">
    <location>
        <begin position="204"/>
        <end position="230"/>
    </location>
</feature>
<feature type="transmembrane region" description="Helical" evidence="5">
    <location>
        <begin position="337"/>
        <end position="360"/>
    </location>
</feature>
<feature type="transmembrane region" description="Helical" evidence="5">
    <location>
        <begin position="124"/>
        <end position="146"/>
    </location>
</feature>
<evidence type="ECO:0000313" key="7">
    <source>
        <dbReference type="EMBL" id="CAF1587231.1"/>
    </source>
</evidence>
<dbReference type="Proteomes" id="UP000663870">
    <property type="component" value="Unassembled WGS sequence"/>
</dbReference>
<gene>
    <name evidence="7" type="ORF">JXQ802_LOCUS46853</name>
    <name evidence="6" type="ORF">PYM288_LOCUS16232</name>
</gene>
<comment type="subcellular location">
    <subcellularLocation>
        <location evidence="1">Membrane</location>
        <topology evidence="1">Multi-pass membrane protein</topology>
    </subcellularLocation>
</comment>
<dbReference type="AlphaFoldDB" id="A0A814J5I8"/>
<feature type="transmembrane region" description="Helical" evidence="5">
    <location>
        <begin position="166"/>
        <end position="192"/>
    </location>
</feature>
<proteinExistence type="predicted"/>
<evidence type="ECO:0000313" key="6">
    <source>
        <dbReference type="EMBL" id="CAF1032903.1"/>
    </source>
</evidence>
<dbReference type="InterPro" id="IPR018499">
    <property type="entry name" value="Tetraspanin/Peripherin"/>
</dbReference>
<evidence type="ECO:0000256" key="2">
    <source>
        <dbReference type="ARBA" id="ARBA00022692"/>
    </source>
</evidence>
<keyword evidence="9" id="KW-1185">Reference proteome</keyword>
<evidence type="ECO:0000256" key="3">
    <source>
        <dbReference type="ARBA" id="ARBA00022989"/>
    </source>
</evidence>
<dbReference type="InterPro" id="IPR008952">
    <property type="entry name" value="Tetraspanin_EC2_sf"/>
</dbReference>